<dbReference type="AlphaFoldDB" id="A0A8R1IHD9"/>
<keyword evidence="10" id="KW-0675">Receptor</keyword>
<evidence type="ECO:0000256" key="2">
    <source>
        <dbReference type="ARBA" id="ARBA00009237"/>
    </source>
</evidence>
<proteinExistence type="inferred from homology"/>
<keyword evidence="13 14" id="KW-0407">Ion channel</keyword>
<dbReference type="GO" id="GO:0004888">
    <property type="term" value="F:transmembrane signaling receptor activity"/>
    <property type="evidence" value="ECO:0007669"/>
    <property type="project" value="InterPro"/>
</dbReference>
<dbReference type="CDD" id="cd18997">
    <property type="entry name" value="LGIC_ECD_nAChR"/>
    <property type="match status" value="1"/>
</dbReference>
<evidence type="ECO:0000256" key="6">
    <source>
        <dbReference type="ARBA" id="ARBA00022729"/>
    </source>
</evidence>
<protein>
    <submittedName>
        <fullName evidence="16">Neur_chan_LBD domain-containing protein</fullName>
    </submittedName>
</protein>
<comment type="caution">
    <text evidence="14">Lacks conserved residue(s) required for the propagation of feature annotation.</text>
</comment>
<keyword evidence="5 14" id="KW-0812">Transmembrane</keyword>
<evidence type="ECO:0000256" key="12">
    <source>
        <dbReference type="ARBA" id="ARBA00023286"/>
    </source>
</evidence>
<name>A0A8R1IHD9_CAEJA</name>
<evidence type="ECO:0000256" key="4">
    <source>
        <dbReference type="ARBA" id="ARBA00022475"/>
    </source>
</evidence>
<keyword evidence="17" id="KW-1185">Reference proteome</keyword>
<keyword evidence="8 14" id="KW-0406">Ion transport</keyword>
<comment type="subcellular location">
    <subcellularLocation>
        <location evidence="1">Cell membrane</location>
        <topology evidence="1">Multi-pass membrane protein</topology>
    </subcellularLocation>
</comment>
<dbReference type="Gene3D" id="2.70.170.10">
    <property type="entry name" value="Neurotransmitter-gated ion-channel ligand-binding domain"/>
    <property type="match status" value="1"/>
</dbReference>
<evidence type="ECO:0000259" key="15">
    <source>
        <dbReference type="Pfam" id="PF02931"/>
    </source>
</evidence>
<keyword evidence="7 14" id="KW-1133">Transmembrane helix</keyword>
<feature type="signal peptide" evidence="14">
    <location>
        <begin position="1"/>
        <end position="16"/>
    </location>
</feature>
<evidence type="ECO:0000256" key="13">
    <source>
        <dbReference type="ARBA" id="ARBA00023303"/>
    </source>
</evidence>
<keyword evidence="9 14" id="KW-0472">Membrane</keyword>
<keyword evidence="4" id="KW-1003">Cell membrane</keyword>
<dbReference type="GO" id="GO:0005230">
    <property type="term" value="F:extracellular ligand-gated monoatomic ion channel activity"/>
    <property type="evidence" value="ECO:0007669"/>
    <property type="project" value="InterPro"/>
</dbReference>
<dbReference type="InterPro" id="IPR006202">
    <property type="entry name" value="Neur_chan_lig-bd"/>
</dbReference>
<evidence type="ECO:0000256" key="7">
    <source>
        <dbReference type="ARBA" id="ARBA00022989"/>
    </source>
</evidence>
<accession>A0A8R1IHD9</accession>
<dbReference type="PRINTS" id="PR00252">
    <property type="entry name" value="NRIONCHANNEL"/>
</dbReference>
<sequence length="582" mass="68374">MLPFFLTTLFLSAVCGKWLEKYGKQVQLAPPTTSSYREWFDANREHSTRNDTRVEDFRTQLRRSLGALENTTVAYNTTFMQQLFDERQRFLQKLQEGQFINDQRRLVEELLDPNFYEKTVHPKKDYTIPTRVNLSMSLYQILDVDEHMQSIEVNVWMVQHWYDEFLDWNPLDYGMINKTIVPYNQIWIPDTYLYNSEELEQKKTESLMNAQLETGYWTKNPNGAKVQLMFPAIYKLSCRMDVRWFPYDRQNCTFIISSWTHDKRTIDYWPLSSTVNLGNMARNDEWEVISFEFVRVEESFKCCSAPWVMLYAHLVIRRKPLYYMINLVIPTSIITIVAVTGFFTPTSSSSERDEKLWVDSLNLNFKQLTNNRYVQVPRNQYAAHYVGDDADGVQSNAVDEHLCAFNEVRRLIYNPVVECFVLSPPTTLLDLWTEFGVVSEKRHSTNFDPLLIKHIDPLSNSTPDPQHFFGSISSQMNDLQSSYSYTARLATITRQYTQHAKMKALRKNQYRMSMDTSQARSVKKQKMQRRCSLEWEFLANVLDRILLTVFCSFTFGVFLILIGFESIFTIQTKATASRSDPI</sequence>
<dbReference type="InterPro" id="IPR018000">
    <property type="entry name" value="Neurotransmitter_ion_chnl_CS"/>
</dbReference>
<feature type="domain" description="Neurotransmitter-gated ion-channel ligand-binding" evidence="15">
    <location>
        <begin position="104"/>
        <end position="320"/>
    </location>
</feature>
<evidence type="ECO:0000256" key="11">
    <source>
        <dbReference type="ARBA" id="ARBA00023180"/>
    </source>
</evidence>
<evidence type="ECO:0000256" key="8">
    <source>
        <dbReference type="ARBA" id="ARBA00023065"/>
    </source>
</evidence>
<keyword evidence="3 14" id="KW-0813">Transport</keyword>
<reference evidence="17" key="1">
    <citation type="submission" date="2010-08" db="EMBL/GenBank/DDBJ databases">
        <authorList>
            <consortium name="Caenorhabditis japonica Sequencing Consortium"/>
            <person name="Wilson R.K."/>
        </authorList>
    </citation>
    <scope>NUCLEOTIDE SEQUENCE [LARGE SCALE GENOMIC DNA]</scope>
    <source>
        <strain evidence="17">DF5081</strain>
    </source>
</reference>
<dbReference type="Proteomes" id="UP000005237">
    <property type="component" value="Unassembled WGS sequence"/>
</dbReference>
<evidence type="ECO:0000256" key="9">
    <source>
        <dbReference type="ARBA" id="ARBA00023136"/>
    </source>
</evidence>
<dbReference type="GO" id="GO:0005886">
    <property type="term" value="C:plasma membrane"/>
    <property type="evidence" value="ECO:0007669"/>
    <property type="project" value="UniProtKB-SubCell"/>
</dbReference>
<dbReference type="PANTHER" id="PTHR18945">
    <property type="entry name" value="NEUROTRANSMITTER GATED ION CHANNEL"/>
    <property type="match status" value="1"/>
</dbReference>
<feature type="chain" id="PRO_5035967833" evidence="14">
    <location>
        <begin position="17"/>
        <end position="582"/>
    </location>
</feature>
<evidence type="ECO:0000256" key="3">
    <source>
        <dbReference type="ARBA" id="ARBA00022448"/>
    </source>
</evidence>
<evidence type="ECO:0000313" key="17">
    <source>
        <dbReference type="Proteomes" id="UP000005237"/>
    </source>
</evidence>
<evidence type="ECO:0000256" key="1">
    <source>
        <dbReference type="ARBA" id="ARBA00004651"/>
    </source>
</evidence>
<dbReference type="EnsemblMetazoa" id="CJA28771b.1">
    <property type="protein sequence ID" value="CJA28771b.1"/>
    <property type="gene ID" value="WBGene00184345"/>
</dbReference>
<dbReference type="SUPFAM" id="SSF90112">
    <property type="entry name" value="Neurotransmitter-gated ion-channel transmembrane pore"/>
    <property type="match status" value="2"/>
</dbReference>
<feature type="transmembrane region" description="Helical" evidence="14">
    <location>
        <begin position="545"/>
        <end position="564"/>
    </location>
</feature>
<dbReference type="SUPFAM" id="SSF63712">
    <property type="entry name" value="Nicotinic receptor ligand binding domain-like"/>
    <property type="match status" value="1"/>
</dbReference>
<dbReference type="InterPro" id="IPR036734">
    <property type="entry name" value="Neur_chan_lig-bd_sf"/>
</dbReference>
<dbReference type="PROSITE" id="PS00236">
    <property type="entry name" value="NEUROTR_ION_CHANNEL"/>
    <property type="match status" value="1"/>
</dbReference>
<dbReference type="Pfam" id="PF02931">
    <property type="entry name" value="Neur_chan_LBD"/>
    <property type="match status" value="1"/>
</dbReference>
<keyword evidence="11" id="KW-0325">Glycoprotein</keyword>
<dbReference type="InterPro" id="IPR006201">
    <property type="entry name" value="Neur_channel"/>
</dbReference>
<organism evidence="16 17">
    <name type="scientific">Caenorhabditis japonica</name>
    <dbReference type="NCBI Taxonomy" id="281687"/>
    <lineage>
        <taxon>Eukaryota</taxon>
        <taxon>Metazoa</taxon>
        <taxon>Ecdysozoa</taxon>
        <taxon>Nematoda</taxon>
        <taxon>Chromadorea</taxon>
        <taxon>Rhabditida</taxon>
        <taxon>Rhabditina</taxon>
        <taxon>Rhabditomorpha</taxon>
        <taxon>Rhabditoidea</taxon>
        <taxon>Rhabditidae</taxon>
        <taxon>Peloderinae</taxon>
        <taxon>Caenorhabditis</taxon>
    </lineage>
</organism>
<evidence type="ECO:0000256" key="5">
    <source>
        <dbReference type="ARBA" id="ARBA00022692"/>
    </source>
</evidence>
<keyword evidence="6 14" id="KW-0732">Signal</keyword>
<dbReference type="FunFam" id="2.70.170.10:FF:000031">
    <property type="entry name" value="AcetylCholine Receptor"/>
    <property type="match status" value="1"/>
</dbReference>
<evidence type="ECO:0000256" key="14">
    <source>
        <dbReference type="RuleBase" id="RU000687"/>
    </source>
</evidence>
<evidence type="ECO:0000313" key="16">
    <source>
        <dbReference type="EnsemblMetazoa" id="CJA28771b.1"/>
    </source>
</evidence>
<feature type="transmembrane region" description="Helical" evidence="14">
    <location>
        <begin position="321"/>
        <end position="343"/>
    </location>
</feature>
<comment type="similarity">
    <text evidence="2">Belongs to the ligand-gated ion channel (TC 1.A.9) family. Acetylcholine receptor (TC 1.A.9.1) subfamily.</text>
</comment>
<reference evidence="16" key="2">
    <citation type="submission" date="2022-06" db="UniProtKB">
        <authorList>
            <consortium name="EnsemblMetazoa"/>
        </authorList>
    </citation>
    <scope>IDENTIFICATION</scope>
    <source>
        <strain evidence="16">DF5081</strain>
    </source>
</reference>
<keyword evidence="12" id="KW-1071">Ligand-gated ion channel</keyword>
<dbReference type="Gene3D" id="1.20.58.390">
    <property type="entry name" value="Neurotransmitter-gated ion-channel transmembrane domain"/>
    <property type="match status" value="1"/>
</dbReference>
<dbReference type="InterPro" id="IPR036719">
    <property type="entry name" value="Neuro-gated_channel_TM_sf"/>
</dbReference>
<dbReference type="InterPro" id="IPR038050">
    <property type="entry name" value="Neuro_actylchol_rec"/>
</dbReference>
<evidence type="ECO:0000256" key="10">
    <source>
        <dbReference type="ARBA" id="ARBA00023170"/>
    </source>
</evidence>